<evidence type="ECO:0000313" key="2">
    <source>
        <dbReference type="Proteomes" id="UP000552883"/>
    </source>
</evidence>
<comment type="caution">
    <text evidence="1">The sequence shown here is derived from an EMBL/GenBank/DDBJ whole genome shotgun (WGS) entry which is preliminary data.</text>
</comment>
<protein>
    <submittedName>
        <fullName evidence="1">Uncharacterized protein</fullName>
    </submittedName>
</protein>
<name>A0A840X8M4_9MICO</name>
<dbReference type="OrthoDB" id="9429517at2"/>
<dbReference type="AlphaFoldDB" id="A0A840X8M4"/>
<evidence type="ECO:0000313" key="1">
    <source>
        <dbReference type="EMBL" id="MBB5618943.1"/>
    </source>
</evidence>
<keyword evidence="2" id="KW-1185">Reference proteome</keyword>
<dbReference type="Proteomes" id="UP000552883">
    <property type="component" value="Unassembled WGS sequence"/>
</dbReference>
<dbReference type="EMBL" id="JACHBS010000001">
    <property type="protein sequence ID" value="MBB5618943.1"/>
    <property type="molecule type" value="Genomic_DNA"/>
</dbReference>
<gene>
    <name evidence="1" type="ORF">BJ959_002439</name>
</gene>
<organism evidence="1 2">
    <name type="scientific">Microcella frigidaquae</name>
    <dbReference type="NCBI Taxonomy" id="424758"/>
    <lineage>
        <taxon>Bacteria</taxon>
        <taxon>Bacillati</taxon>
        <taxon>Actinomycetota</taxon>
        <taxon>Actinomycetes</taxon>
        <taxon>Micrococcales</taxon>
        <taxon>Microbacteriaceae</taxon>
        <taxon>Microcella</taxon>
    </lineage>
</organism>
<sequence length="154" mass="17504">MSRREAPTIESRLALDVRPVAEPFPYRYRMSGTPTRPLPSWEALHDLLHLLGLERTYYFLIIDRSDGCERWAQVIGHPEQMAVELGLPDAPMRVYRTEGDQSHSTITSALGYLVDARRSDLFTAAEAHALIRSWLERGLLGLDGTALRTPDDWD</sequence>
<dbReference type="RefSeq" id="WP_153982362.1">
    <property type="nucleotide sequence ID" value="NZ_BAAANZ010000007.1"/>
</dbReference>
<accession>A0A840X8M4</accession>
<reference evidence="1 2" key="1">
    <citation type="submission" date="2020-08" db="EMBL/GenBank/DDBJ databases">
        <title>Sequencing the genomes of 1000 actinobacteria strains.</title>
        <authorList>
            <person name="Klenk H.-P."/>
        </authorList>
    </citation>
    <scope>NUCLEOTIDE SEQUENCE [LARGE SCALE GENOMIC DNA]</scope>
    <source>
        <strain evidence="1 2">DSM 23889</strain>
    </source>
</reference>
<proteinExistence type="predicted"/>